<evidence type="ECO:0000256" key="1">
    <source>
        <dbReference type="SAM" id="Phobius"/>
    </source>
</evidence>
<keyword evidence="1" id="KW-1133">Transmembrane helix</keyword>
<evidence type="ECO:0000313" key="3">
    <source>
        <dbReference type="Proteomes" id="UP001468798"/>
    </source>
</evidence>
<keyword evidence="1" id="KW-0812">Transmembrane</keyword>
<sequence>MKDKKGLNFFLLIIVILTGSKLFNHFDFQNFKFEKPMLDMVYLLSFVMALFVLLKDYFKRPQK</sequence>
<accession>A0ABU9NRL8</accession>
<feature type="transmembrane region" description="Helical" evidence="1">
    <location>
        <begin position="7"/>
        <end position="28"/>
    </location>
</feature>
<keyword evidence="3" id="KW-1185">Reference proteome</keyword>
<dbReference type="Proteomes" id="UP001468798">
    <property type="component" value="Unassembled WGS sequence"/>
</dbReference>
<proteinExistence type="predicted"/>
<evidence type="ECO:0000313" key="2">
    <source>
        <dbReference type="EMBL" id="MEM0577278.1"/>
    </source>
</evidence>
<dbReference type="EMBL" id="JBCGDP010000011">
    <property type="protein sequence ID" value="MEM0577278.1"/>
    <property type="molecule type" value="Genomic_DNA"/>
</dbReference>
<dbReference type="RefSeq" id="WP_315144705.1">
    <property type="nucleotide sequence ID" value="NZ_JBCGDP010000011.1"/>
</dbReference>
<protein>
    <submittedName>
        <fullName evidence="2">Uncharacterized protein</fullName>
    </submittedName>
</protein>
<name>A0ABU9NRL8_9FLAO</name>
<comment type="caution">
    <text evidence="2">The sequence shown here is derived from an EMBL/GenBank/DDBJ whole genome shotgun (WGS) entry which is preliminary data.</text>
</comment>
<reference evidence="2 3" key="1">
    <citation type="submission" date="2024-03" db="EMBL/GenBank/DDBJ databases">
        <title>Two novel species of the genus Flavobacterium exhibiting potentially degradation of complex polysaccharides.</title>
        <authorList>
            <person name="Lian X."/>
        </authorList>
    </citation>
    <scope>NUCLEOTIDE SEQUENCE [LARGE SCALE GENOMIC DNA]</scope>
    <source>
        <strain evidence="2 3">N6</strain>
    </source>
</reference>
<feature type="transmembrane region" description="Helical" evidence="1">
    <location>
        <begin position="40"/>
        <end position="58"/>
    </location>
</feature>
<gene>
    <name evidence="2" type="ORF">WFZ86_12280</name>
</gene>
<organism evidence="2 3">
    <name type="scientific">Flavobacterium polysaccharolyticum</name>
    <dbReference type="NCBI Taxonomy" id="3133148"/>
    <lineage>
        <taxon>Bacteria</taxon>
        <taxon>Pseudomonadati</taxon>
        <taxon>Bacteroidota</taxon>
        <taxon>Flavobacteriia</taxon>
        <taxon>Flavobacteriales</taxon>
        <taxon>Flavobacteriaceae</taxon>
        <taxon>Flavobacterium</taxon>
    </lineage>
</organism>
<keyword evidence="1" id="KW-0472">Membrane</keyword>